<dbReference type="Pfam" id="PF01636">
    <property type="entry name" value="APH"/>
    <property type="match status" value="1"/>
</dbReference>
<dbReference type="SUPFAM" id="SSF56112">
    <property type="entry name" value="Protein kinase-like (PK-like)"/>
    <property type="match status" value="1"/>
</dbReference>
<dbReference type="Gene3D" id="3.90.1200.10">
    <property type="match status" value="1"/>
</dbReference>
<comment type="caution">
    <text evidence="2">The sequence shown here is derived from an EMBL/GenBank/DDBJ whole genome shotgun (WGS) entry which is preliminary data.</text>
</comment>
<dbReference type="AlphaFoldDB" id="A0A0W7Z147"/>
<evidence type="ECO:0000313" key="3">
    <source>
        <dbReference type="Proteomes" id="UP000053300"/>
    </source>
</evidence>
<feature type="domain" description="Aminoglycoside phosphotransferase" evidence="1">
    <location>
        <begin position="44"/>
        <end position="266"/>
    </location>
</feature>
<dbReference type="RefSeq" id="WP_058879807.1">
    <property type="nucleotide sequence ID" value="NZ_CAUCIF010000004.1"/>
</dbReference>
<dbReference type="Gene3D" id="3.30.200.20">
    <property type="entry name" value="Phosphorylase Kinase, domain 1"/>
    <property type="match status" value="1"/>
</dbReference>
<evidence type="ECO:0000259" key="1">
    <source>
        <dbReference type="Pfam" id="PF01636"/>
    </source>
</evidence>
<dbReference type="InterPro" id="IPR002575">
    <property type="entry name" value="Aminoglycoside_PTrfase"/>
</dbReference>
<dbReference type="STRING" id="225992.B5M06_11390"/>
<reference evidence="2 3" key="1">
    <citation type="submission" date="2015-12" db="EMBL/GenBank/DDBJ databases">
        <title>Complete genome sequence of a multi-drug resistant strain Acidovorax sp. 12322-1.</title>
        <authorList>
            <person name="Ming D."/>
            <person name="Wang M."/>
            <person name="Hu S."/>
            <person name="Zhou Y."/>
            <person name="Jiang T."/>
        </authorList>
    </citation>
    <scope>NUCLEOTIDE SEQUENCE [LARGE SCALE GENOMIC DNA]</scope>
    <source>
        <strain evidence="2 3">12322-1</strain>
    </source>
</reference>
<dbReference type="PANTHER" id="PTHR47829">
    <property type="entry name" value="HYDROLASE, PUTATIVE (AFU_ORTHOLOGUE AFUA_1G12880)-RELATED"/>
    <property type="match status" value="1"/>
</dbReference>
<dbReference type="InterPro" id="IPR011009">
    <property type="entry name" value="Kinase-like_dom_sf"/>
</dbReference>
<dbReference type="EMBL" id="LPXH01000025">
    <property type="protein sequence ID" value="KUF41114.1"/>
    <property type="molecule type" value="Genomic_DNA"/>
</dbReference>
<protein>
    <submittedName>
        <fullName evidence="2">Aminoglycoside phosphotransferase</fullName>
    </submittedName>
</protein>
<name>A0A0W7Z147_9BURK</name>
<keyword evidence="2" id="KW-0808">Transferase</keyword>
<accession>A0A0W7Z147</accession>
<dbReference type="InterPro" id="IPR052898">
    <property type="entry name" value="ACAD10-like"/>
</dbReference>
<organism evidence="2 3">
    <name type="scientific">Comamonas kerstersii</name>
    <dbReference type="NCBI Taxonomy" id="225992"/>
    <lineage>
        <taxon>Bacteria</taxon>
        <taxon>Pseudomonadati</taxon>
        <taxon>Pseudomonadota</taxon>
        <taxon>Betaproteobacteria</taxon>
        <taxon>Burkholderiales</taxon>
        <taxon>Comamonadaceae</taxon>
        <taxon>Comamonas</taxon>
    </lineage>
</organism>
<dbReference type="Proteomes" id="UP000053300">
    <property type="component" value="Unassembled WGS sequence"/>
</dbReference>
<keyword evidence="3" id="KW-1185">Reference proteome</keyword>
<proteinExistence type="predicted"/>
<dbReference type="CDD" id="cd05154">
    <property type="entry name" value="ACAD10_11_N-like"/>
    <property type="match status" value="1"/>
</dbReference>
<dbReference type="GO" id="GO:0016740">
    <property type="term" value="F:transferase activity"/>
    <property type="evidence" value="ECO:0007669"/>
    <property type="project" value="UniProtKB-KW"/>
</dbReference>
<sequence>MSNFDQFVGTRPVSEAHAFDLAALSAWMQSHVDGFEGPMQAEMFKGGQSNPTYKLVTPARSYVMRAKPGPVAKLLPSAHAIEREFRVMRALAGTDVPVPHMYALCEDESIIGRAFYIMEFKQGRVLWDQGLPGMANPQRAAIYDEMNRVIAALHTVDVQQHGLSDYGKSGNYFERQIGRWSKQYQASITQPIEEMDLLMDWLPAHMPDSARDERKRSIVHGDYRMDNLMFAPEEDRVVAVLDWELSTLGHPLADFSYHCMAWHIPASLGRGIGGLDIAALGIPSEQDYMRSYCERTGLATPEQLQADWNFYLAYNMFRIAAILQGIAKRVEAGTASSAQAKAAGETARPMAQLAWAYAQKHGA</sequence>
<dbReference type="PANTHER" id="PTHR47829:SF3">
    <property type="entry name" value="AMINOGLYCOSIDE PHOSPHOTRANSFERASE DOMAIN-CONTAINING PROTEIN"/>
    <property type="match status" value="1"/>
</dbReference>
<evidence type="ECO:0000313" key="2">
    <source>
        <dbReference type="EMBL" id="KUF41114.1"/>
    </source>
</evidence>
<dbReference type="InterPro" id="IPR041726">
    <property type="entry name" value="ACAD10_11_N"/>
</dbReference>
<gene>
    <name evidence="2" type="ORF">AS359_09985</name>
</gene>
<accession>A0A1V3TIP1</accession>